<gene>
    <name evidence="3" type="ORF">DM02DRAFT_388337</name>
</gene>
<evidence type="ECO:0000313" key="3">
    <source>
        <dbReference type="EMBL" id="PVI00549.1"/>
    </source>
</evidence>
<evidence type="ECO:0000256" key="2">
    <source>
        <dbReference type="SAM" id="Phobius"/>
    </source>
</evidence>
<keyword evidence="4" id="KW-1185">Reference proteome</keyword>
<protein>
    <submittedName>
        <fullName evidence="3">Uncharacterized protein</fullName>
    </submittedName>
</protein>
<dbReference type="Proteomes" id="UP000244855">
    <property type="component" value="Unassembled WGS sequence"/>
</dbReference>
<feature type="region of interest" description="Disordered" evidence="1">
    <location>
        <begin position="46"/>
        <end position="65"/>
    </location>
</feature>
<dbReference type="EMBL" id="KZ805371">
    <property type="protein sequence ID" value="PVI00549.1"/>
    <property type="molecule type" value="Genomic_DNA"/>
</dbReference>
<keyword evidence="2" id="KW-1133">Transmembrane helix</keyword>
<reference evidence="3 4" key="1">
    <citation type="journal article" date="2018" name="Sci. Rep.">
        <title>Comparative genomics provides insights into the lifestyle and reveals functional heterogeneity of dark septate endophytic fungi.</title>
        <authorList>
            <person name="Knapp D.G."/>
            <person name="Nemeth J.B."/>
            <person name="Barry K."/>
            <person name="Hainaut M."/>
            <person name="Henrissat B."/>
            <person name="Johnson J."/>
            <person name="Kuo A."/>
            <person name="Lim J.H.P."/>
            <person name="Lipzen A."/>
            <person name="Nolan M."/>
            <person name="Ohm R.A."/>
            <person name="Tamas L."/>
            <person name="Grigoriev I.V."/>
            <person name="Spatafora J.W."/>
            <person name="Nagy L.G."/>
            <person name="Kovacs G.M."/>
        </authorList>
    </citation>
    <scope>NUCLEOTIDE SEQUENCE [LARGE SCALE GENOMIC DNA]</scope>
    <source>
        <strain evidence="3 4">DSE2036</strain>
    </source>
</reference>
<keyword evidence="2" id="KW-0472">Membrane</keyword>
<feature type="transmembrane region" description="Helical" evidence="2">
    <location>
        <begin position="149"/>
        <end position="171"/>
    </location>
</feature>
<dbReference type="AlphaFoldDB" id="A0A2V1DRA8"/>
<name>A0A2V1DRA8_9PLEO</name>
<evidence type="ECO:0000256" key="1">
    <source>
        <dbReference type="SAM" id="MobiDB-lite"/>
    </source>
</evidence>
<proteinExistence type="predicted"/>
<keyword evidence="2" id="KW-0812">Transmembrane</keyword>
<organism evidence="3 4">
    <name type="scientific">Periconia macrospinosa</name>
    <dbReference type="NCBI Taxonomy" id="97972"/>
    <lineage>
        <taxon>Eukaryota</taxon>
        <taxon>Fungi</taxon>
        <taxon>Dikarya</taxon>
        <taxon>Ascomycota</taxon>
        <taxon>Pezizomycotina</taxon>
        <taxon>Dothideomycetes</taxon>
        <taxon>Pleosporomycetidae</taxon>
        <taxon>Pleosporales</taxon>
        <taxon>Massarineae</taxon>
        <taxon>Periconiaceae</taxon>
        <taxon>Periconia</taxon>
    </lineage>
</organism>
<accession>A0A2V1DRA8</accession>
<sequence length="182" mass="21045">MDRHGLGLYGRLTLGKNQGSGSLCGCPFLHQTFPFLPYFSSGGRKGKEGGGSLSSSQRYHPGKKRAWRKRMGTEMMDIHVEHIWEKYVFPHSPLLHHFPPFFHLFLTSCLFFLSRPTHRTAPHHTNHLFFFSFSFLLPLSRLLRLSTFISVFVVISFPFHFLLSSIFRFLLALRILCRVCSV</sequence>
<evidence type="ECO:0000313" key="4">
    <source>
        <dbReference type="Proteomes" id="UP000244855"/>
    </source>
</evidence>